<reference evidence="5" key="1">
    <citation type="submission" date="2022-07" db="EMBL/GenBank/DDBJ databases">
        <title>Genome analysis of Parmales, a sister group of diatoms, reveals the evolutionary specialization of diatoms from phago-mixotrophs to photoautotrophs.</title>
        <authorList>
            <person name="Ban H."/>
            <person name="Sato S."/>
            <person name="Yoshikawa S."/>
            <person name="Kazumasa Y."/>
            <person name="Nakamura Y."/>
            <person name="Ichinomiya M."/>
            <person name="Saitoh K."/>
            <person name="Sato N."/>
            <person name="Blanc-Mathieu R."/>
            <person name="Endo H."/>
            <person name="Kuwata A."/>
            <person name="Ogata H."/>
        </authorList>
    </citation>
    <scope>NUCLEOTIDE SEQUENCE</scope>
</reference>
<dbReference type="SUPFAM" id="SSF47473">
    <property type="entry name" value="EF-hand"/>
    <property type="match status" value="1"/>
</dbReference>
<evidence type="ECO:0000256" key="1">
    <source>
        <dbReference type="ARBA" id="ARBA00022837"/>
    </source>
</evidence>
<dbReference type="AlphaFoldDB" id="A0A9W7FAA5"/>
<name>A0A9W7FAA5_9STRA</name>
<sequence>MPPKKKGSSKGKKVKPPSAAELAEQSRVALEAEMLAVRSYITGAISSALSEALDSAVERERGGRARDVTAATYVYMVERAVGALQPRLIRDEGDCVMGEVKRGEMDGQEEEPRPADIDRMATAAVVRKDGLSDFCRTQRVTMRGSMDEGEKGSNITMWGGDGPSAYGFSSLSNDPRADVPRLKALFDYMDLNNSGDISLDEMQWFLELQGQSMKRTEFQLAVEELGITGANAPLTRTHFIQFLLQRLRDNPKACFEVRASEKVEADPNRATDAKELKKLLADEKERLRVAKEIKSRPRKKSSWRAGHAKTSHDHGKTEFIMKSWEELERLRAGLPNYLVAQLGRVTNYDPAGDARRAREKEASGKSKRRTTRRPGTAPKSQDKELARIDDESSMSFKSLKDGRRSESPKMPSPNPLNTSPVLLRRAENEFKARALEKDALEAEIRALELKESSLLKEVSTSAMKEPSLGKLPPKNVRKNMETYKKLASHNVLSRGNRPKSAIGKSNGARAKLRMQRALEFEKQGGFALIRPSTASGSTARRSEM</sequence>
<keyword evidence="1" id="KW-0106">Calcium</keyword>
<accession>A0A9W7FAA5</accession>
<dbReference type="PROSITE" id="PS00018">
    <property type="entry name" value="EF_HAND_1"/>
    <property type="match status" value="1"/>
</dbReference>
<proteinExistence type="predicted"/>
<dbReference type="InterPro" id="IPR011992">
    <property type="entry name" value="EF-hand-dom_pair"/>
</dbReference>
<evidence type="ECO:0000256" key="3">
    <source>
        <dbReference type="SAM" id="MobiDB-lite"/>
    </source>
</evidence>
<evidence type="ECO:0000313" key="6">
    <source>
        <dbReference type="Proteomes" id="UP001165082"/>
    </source>
</evidence>
<evidence type="ECO:0000313" key="5">
    <source>
        <dbReference type="EMBL" id="GMI06619.1"/>
    </source>
</evidence>
<keyword evidence="6" id="KW-1185">Reference proteome</keyword>
<feature type="region of interest" description="Disordered" evidence="3">
    <location>
        <begin position="349"/>
        <end position="422"/>
    </location>
</feature>
<dbReference type="GO" id="GO:0005509">
    <property type="term" value="F:calcium ion binding"/>
    <property type="evidence" value="ECO:0007669"/>
    <property type="project" value="InterPro"/>
</dbReference>
<comment type="caution">
    <text evidence="5">The sequence shown here is derived from an EMBL/GenBank/DDBJ whole genome shotgun (WGS) entry which is preliminary data.</text>
</comment>
<dbReference type="InterPro" id="IPR002048">
    <property type="entry name" value="EF_hand_dom"/>
</dbReference>
<dbReference type="Gene3D" id="1.10.238.10">
    <property type="entry name" value="EF-hand"/>
    <property type="match status" value="1"/>
</dbReference>
<dbReference type="InterPro" id="IPR018247">
    <property type="entry name" value="EF_Hand_1_Ca_BS"/>
</dbReference>
<dbReference type="EMBL" id="BRXZ01000169">
    <property type="protein sequence ID" value="GMI06619.1"/>
    <property type="molecule type" value="Genomic_DNA"/>
</dbReference>
<evidence type="ECO:0000256" key="2">
    <source>
        <dbReference type="SAM" id="Coils"/>
    </source>
</evidence>
<feature type="compositionally biased region" description="Basic and acidic residues" evidence="3">
    <location>
        <begin position="352"/>
        <end position="364"/>
    </location>
</feature>
<protein>
    <recommendedName>
        <fullName evidence="4">EF-hand domain-containing protein</fullName>
    </recommendedName>
</protein>
<feature type="coiled-coil region" evidence="2">
    <location>
        <begin position="423"/>
        <end position="457"/>
    </location>
</feature>
<dbReference type="PROSITE" id="PS50222">
    <property type="entry name" value="EF_HAND_2"/>
    <property type="match status" value="1"/>
</dbReference>
<keyword evidence="2" id="KW-0175">Coiled coil</keyword>
<dbReference type="Proteomes" id="UP001165082">
    <property type="component" value="Unassembled WGS sequence"/>
</dbReference>
<feature type="compositionally biased region" description="Basic and acidic residues" evidence="3">
    <location>
        <begin position="380"/>
        <end position="390"/>
    </location>
</feature>
<feature type="domain" description="EF-hand" evidence="4">
    <location>
        <begin position="177"/>
        <end position="212"/>
    </location>
</feature>
<dbReference type="OrthoDB" id="26525at2759"/>
<feature type="compositionally biased region" description="Basic residues" evidence="3">
    <location>
        <begin position="296"/>
        <end position="309"/>
    </location>
</feature>
<evidence type="ECO:0000259" key="4">
    <source>
        <dbReference type="PROSITE" id="PS50222"/>
    </source>
</evidence>
<feature type="compositionally biased region" description="Basic and acidic residues" evidence="3">
    <location>
        <begin position="398"/>
        <end position="407"/>
    </location>
</feature>
<feature type="region of interest" description="Disordered" evidence="3">
    <location>
        <begin position="292"/>
        <end position="314"/>
    </location>
</feature>
<feature type="region of interest" description="Disordered" evidence="3">
    <location>
        <begin position="1"/>
        <end position="21"/>
    </location>
</feature>
<feature type="compositionally biased region" description="Basic residues" evidence="3">
    <location>
        <begin position="1"/>
        <end position="15"/>
    </location>
</feature>
<gene>
    <name evidence="5" type="ORF">TrRE_jg11670</name>
</gene>
<organism evidence="5 6">
    <name type="scientific">Triparma retinervis</name>
    <dbReference type="NCBI Taxonomy" id="2557542"/>
    <lineage>
        <taxon>Eukaryota</taxon>
        <taxon>Sar</taxon>
        <taxon>Stramenopiles</taxon>
        <taxon>Ochrophyta</taxon>
        <taxon>Bolidophyceae</taxon>
        <taxon>Parmales</taxon>
        <taxon>Triparmaceae</taxon>
        <taxon>Triparma</taxon>
    </lineage>
</organism>